<evidence type="ECO:0000256" key="6">
    <source>
        <dbReference type="SAM" id="Coils"/>
    </source>
</evidence>
<keyword evidence="10" id="KW-1185">Reference proteome</keyword>
<dbReference type="AlphaFoldDB" id="A0AB34G4E6"/>
<keyword evidence="5" id="KW-0539">Nucleus</keyword>
<organism evidence="9 10">
    <name type="scientific">Purpureocillium lavendulum</name>
    <dbReference type="NCBI Taxonomy" id="1247861"/>
    <lineage>
        <taxon>Eukaryota</taxon>
        <taxon>Fungi</taxon>
        <taxon>Dikarya</taxon>
        <taxon>Ascomycota</taxon>
        <taxon>Pezizomycotina</taxon>
        <taxon>Sordariomycetes</taxon>
        <taxon>Hypocreomycetidae</taxon>
        <taxon>Hypocreales</taxon>
        <taxon>Ophiocordycipitaceae</taxon>
        <taxon>Purpureocillium</taxon>
    </lineage>
</organism>
<dbReference type="Pfam" id="PF00226">
    <property type="entry name" value="DnaJ"/>
    <property type="match status" value="1"/>
</dbReference>
<evidence type="ECO:0000256" key="5">
    <source>
        <dbReference type="ARBA" id="ARBA00023242"/>
    </source>
</evidence>
<dbReference type="PANTHER" id="PTHR44313:SF1">
    <property type="entry name" value="DNAJ HOMOLOG SUBFAMILY C MEMBER 17"/>
    <property type="match status" value="1"/>
</dbReference>
<dbReference type="GO" id="GO:0000390">
    <property type="term" value="P:spliceosomal complex disassembly"/>
    <property type="evidence" value="ECO:0007669"/>
    <property type="project" value="TreeGrafter"/>
</dbReference>
<feature type="region of interest" description="Disordered" evidence="7">
    <location>
        <begin position="116"/>
        <end position="205"/>
    </location>
</feature>
<dbReference type="SUPFAM" id="SSF46565">
    <property type="entry name" value="Chaperone J-domain"/>
    <property type="match status" value="1"/>
</dbReference>
<sequence>MSDDNKDLLRFATEYAEQDVDLYELLGVDALTTKEDIHRAWRKRSLKHHPDKAGAAFDAAKWELFERARDVLADPTARAAYDAAAATKLLRRQEREAMDQERKRFADDLEAAERAAARARGDAVQRERAAMQEERDRLAEAQRARDDERRRQEAAAQEVEDLAEARRRVREKKDEKARRRQAREEMKASLGKKAPAGPANGAIAVPGNYVVGVSDGDGEAGKKYWELVCDKLRAVQAVRTLLKGEATAEELQNAEKGVEEARRRIYDAEARYQRETAAT</sequence>
<dbReference type="GO" id="GO:0005681">
    <property type="term" value="C:spliceosomal complex"/>
    <property type="evidence" value="ECO:0007669"/>
    <property type="project" value="TreeGrafter"/>
</dbReference>
<name>A0AB34G4E6_9HYPO</name>
<dbReference type="PROSITE" id="PS50076">
    <property type="entry name" value="DNAJ_2"/>
    <property type="match status" value="1"/>
</dbReference>
<evidence type="ECO:0000256" key="3">
    <source>
        <dbReference type="ARBA" id="ARBA00022490"/>
    </source>
</evidence>
<dbReference type="PRINTS" id="PR00625">
    <property type="entry name" value="JDOMAIN"/>
</dbReference>
<evidence type="ECO:0000256" key="7">
    <source>
        <dbReference type="SAM" id="MobiDB-lite"/>
    </source>
</evidence>
<gene>
    <name evidence="9" type="primary">DNAJC17</name>
    <name evidence="9" type="ORF">O9K51_01260</name>
</gene>
<feature type="compositionally biased region" description="Low complexity" evidence="7">
    <location>
        <begin position="194"/>
        <end position="205"/>
    </location>
</feature>
<dbReference type="InterPro" id="IPR036869">
    <property type="entry name" value="J_dom_sf"/>
</dbReference>
<dbReference type="SMART" id="SM00271">
    <property type="entry name" value="DnaJ"/>
    <property type="match status" value="1"/>
</dbReference>
<proteinExistence type="predicted"/>
<dbReference type="InterPro" id="IPR001623">
    <property type="entry name" value="DnaJ_domain"/>
</dbReference>
<evidence type="ECO:0000256" key="4">
    <source>
        <dbReference type="ARBA" id="ARBA00023186"/>
    </source>
</evidence>
<comment type="caution">
    <text evidence="9">The sequence shown here is derived from an EMBL/GenBank/DDBJ whole genome shotgun (WGS) entry which is preliminary data.</text>
</comment>
<dbReference type="CDD" id="cd06257">
    <property type="entry name" value="DnaJ"/>
    <property type="match status" value="1"/>
</dbReference>
<accession>A0AB34G4E6</accession>
<dbReference type="GO" id="GO:0005737">
    <property type="term" value="C:cytoplasm"/>
    <property type="evidence" value="ECO:0007669"/>
    <property type="project" value="UniProtKB-SubCell"/>
</dbReference>
<evidence type="ECO:0000256" key="1">
    <source>
        <dbReference type="ARBA" id="ARBA00004123"/>
    </source>
</evidence>
<reference evidence="9" key="1">
    <citation type="submission" date="2023-01" db="EMBL/GenBank/DDBJ databases">
        <title>The growth and conidiation of Purpureocillium lavendulum are regulated by nitrogen source and histone H3K14 acetylation.</title>
        <authorList>
            <person name="Tang P."/>
            <person name="Han J."/>
            <person name="Zhang C."/>
            <person name="Tang P."/>
            <person name="Qi F."/>
            <person name="Zhang K."/>
            <person name="Liang L."/>
        </authorList>
    </citation>
    <scope>NUCLEOTIDE SEQUENCE</scope>
    <source>
        <strain evidence="9">YMF1.00683</strain>
    </source>
</reference>
<dbReference type="Gene3D" id="1.10.287.110">
    <property type="entry name" value="DnaJ domain"/>
    <property type="match status" value="1"/>
</dbReference>
<keyword evidence="4" id="KW-0143">Chaperone</keyword>
<comment type="subcellular location">
    <subcellularLocation>
        <location evidence="2">Cytoplasm</location>
    </subcellularLocation>
    <subcellularLocation>
        <location evidence="1">Nucleus</location>
    </subcellularLocation>
</comment>
<keyword evidence="3" id="KW-0963">Cytoplasm</keyword>
<dbReference type="Proteomes" id="UP001163105">
    <property type="component" value="Unassembled WGS sequence"/>
</dbReference>
<dbReference type="PANTHER" id="PTHR44313">
    <property type="entry name" value="DNAJ HOMOLOG SUBFAMILY C MEMBER 17"/>
    <property type="match status" value="1"/>
</dbReference>
<feature type="domain" description="J" evidence="8">
    <location>
        <begin position="21"/>
        <end position="85"/>
    </location>
</feature>
<evidence type="ECO:0000259" key="8">
    <source>
        <dbReference type="PROSITE" id="PS50076"/>
    </source>
</evidence>
<feature type="coiled-coil region" evidence="6">
    <location>
        <begin position="244"/>
        <end position="278"/>
    </location>
</feature>
<feature type="compositionally biased region" description="Basic and acidic residues" evidence="7">
    <location>
        <begin position="163"/>
        <end position="187"/>
    </location>
</feature>
<evidence type="ECO:0000313" key="9">
    <source>
        <dbReference type="EMBL" id="KAJ6446487.1"/>
    </source>
</evidence>
<evidence type="ECO:0000256" key="2">
    <source>
        <dbReference type="ARBA" id="ARBA00004496"/>
    </source>
</evidence>
<dbReference type="InterPro" id="IPR052094">
    <property type="entry name" value="Pre-mRNA-splicing_ERAD"/>
</dbReference>
<protein>
    <submittedName>
        <fullName evidence="9">GATA zinc finger domain-containing protein</fullName>
    </submittedName>
</protein>
<feature type="compositionally biased region" description="Basic and acidic residues" evidence="7">
    <location>
        <begin position="116"/>
        <end position="153"/>
    </location>
</feature>
<keyword evidence="6" id="KW-0175">Coiled coil</keyword>
<evidence type="ECO:0000313" key="10">
    <source>
        <dbReference type="Proteomes" id="UP001163105"/>
    </source>
</evidence>
<dbReference type="EMBL" id="JAQHRD010000001">
    <property type="protein sequence ID" value="KAJ6446487.1"/>
    <property type="molecule type" value="Genomic_DNA"/>
</dbReference>